<name>A0AAN7UUY2_9PEZI</name>
<keyword evidence="5" id="KW-1185">Reference proteome</keyword>
<dbReference type="PANTHER" id="PTHR42032:SF1">
    <property type="entry name" value="YALI0E30679P"/>
    <property type="match status" value="1"/>
</dbReference>
<feature type="transmembrane region" description="Helical" evidence="3">
    <location>
        <begin position="235"/>
        <end position="257"/>
    </location>
</feature>
<gene>
    <name evidence="4" type="ORF">RRF57_003724</name>
</gene>
<evidence type="ECO:0000313" key="4">
    <source>
        <dbReference type="EMBL" id="KAK5628009.1"/>
    </source>
</evidence>
<keyword evidence="3" id="KW-0812">Transmembrane</keyword>
<protein>
    <submittedName>
        <fullName evidence="4">Uncharacterized protein</fullName>
    </submittedName>
</protein>
<feature type="region of interest" description="Disordered" evidence="2">
    <location>
        <begin position="195"/>
        <end position="218"/>
    </location>
</feature>
<feature type="transmembrane region" description="Helical" evidence="3">
    <location>
        <begin position="132"/>
        <end position="150"/>
    </location>
</feature>
<dbReference type="EMBL" id="JAWHQM010000006">
    <property type="protein sequence ID" value="KAK5628009.1"/>
    <property type="molecule type" value="Genomic_DNA"/>
</dbReference>
<dbReference type="AlphaFoldDB" id="A0AAN7UUY2"/>
<feature type="region of interest" description="Disordered" evidence="2">
    <location>
        <begin position="51"/>
        <end position="72"/>
    </location>
</feature>
<feature type="region of interest" description="Disordered" evidence="2">
    <location>
        <begin position="462"/>
        <end position="496"/>
    </location>
</feature>
<accession>A0AAN7UUY2</accession>
<feature type="transmembrane region" description="Helical" evidence="3">
    <location>
        <begin position="107"/>
        <end position="126"/>
    </location>
</feature>
<feature type="coiled-coil region" evidence="1">
    <location>
        <begin position="315"/>
        <end position="342"/>
    </location>
</feature>
<sequence length="496" mass="55379">MVDENFASASTTTVNATGPTSPAPDEPLSTSNEPPPAFAFRRAATLGQPSQLRRRLNGFHPPSSAENQNAFTGLRRRSSTYSDYLESSADDLLNPSKSKTEEQPKSLFVYIPLTLALLPAIAGLFFENGSAFFTDLILLTLAAVFLHWSVTQPWDWYHSAQEVRIIQDEALSEAVFESDSDLELAPSSASIILEDVPEEKGKEKEEDEPASKIKDLPTGKNPRWEARQRAAVKELYVHEIIALAWCFIFPMLSAYLLHMIRGQLSRPSEGLVSDYNLTIFLMAAEVRPVSHLIRMLQMRTLHVQAIVAQNPHIQKTVTSEEIQILYNRLDELEARSASKENVMSNGVQPEAPQKLVESTVGREFRKSVQPELEALNRAMRRYEKKLTLLANQTDNKIEYVEYRLNDALALAAVAAKNSNSQRTLAGWLLGRTTVLALLPLQAVAAVISFPFRTVSALVRRNNQQASERTHHSLRNGKTHAQGRSGPDRVSVRVSRK</sequence>
<comment type="caution">
    <text evidence="4">The sequence shown here is derived from an EMBL/GenBank/DDBJ whole genome shotgun (WGS) entry which is preliminary data.</text>
</comment>
<dbReference type="Proteomes" id="UP001305414">
    <property type="component" value="Unassembled WGS sequence"/>
</dbReference>
<reference evidence="4 5" key="1">
    <citation type="submission" date="2023-10" db="EMBL/GenBank/DDBJ databases">
        <title>Draft genome sequence of Xylaria bambusicola isolate GMP-LS, the root and basal stem rot pathogen of sugarcane in Indonesia.</title>
        <authorList>
            <person name="Selvaraj P."/>
            <person name="Muralishankar V."/>
            <person name="Muruganantham S."/>
            <person name="Sp S."/>
            <person name="Haryani S."/>
            <person name="Lau K.J.X."/>
            <person name="Naqvi N.I."/>
        </authorList>
    </citation>
    <scope>NUCLEOTIDE SEQUENCE [LARGE SCALE GENOMIC DNA]</scope>
    <source>
        <strain evidence="4">GMP-LS</strain>
    </source>
</reference>
<evidence type="ECO:0000256" key="3">
    <source>
        <dbReference type="SAM" id="Phobius"/>
    </source>
</evidence>
<evidence type="ECO:0000313" key="5">
    <source>
        <dbReference type="Proteomes" id="UP001305414"/>
    </source>
</evidence>
<feature type="compositionally biased region" description="Basic and acidic residues" evidence="2">
    <location>
        <begin position="198"/>
        <end position="218"/>
    </location>
</feature>
<feature type="compositionally biased region" description="Polar residues" evidence="2">
    <location>
        <begin position="7"/>
        <end position="20"/>
    </location>
</feature>
<keyword evidence="3" id="KW-0472">Membrane</keyword>
<keyword evidence="3" id="KW-1133">Transmembrane helix</keyword>
<keyword evidence="1" id="KW-0175">Coiled coil</keyword>
<evidence type="ECO:0000256" key="2">
    <source>
        <dbReference type="SAM" id="MobiDB-lite"/>
    </source>
</evidence>
<proteinExistence type="predicted"/>
<feature type="region of interest" description="Disordered" evidence="2">
    <location>
        <begin position="1"/>
        <end position="38"/>
    </location>
</feature>
<evidence type="ECO:0000256" key="1">
    <source>
        <dbReference type="SAM" id="Coils"/>
    </source>
</evidence>
<organism evidence="4 5">
    <name type="scientific">Xylaria bambusicola</name>
    <dbReference type="NCBI Taxonomy" id="326684"/>
    <lineage>
        <taxon>Eukaryota</taxon>
        <taxon>Fungi</taxon>
        <taxon>Dikarya</taxon>
        <taxon>Ascomycota</taxon>
        <taxon>Pezizomycotina</taxon>
        <taxon>Sordariomycetes</taxon>
        <taxon>Xylariomycetidae</taxon>
        <taxon>Xylariales</taxon>
        <taxon>Xylariaceae</taxon>
        <taxon>Xylaria</taxon>
    </lineage>
</organism>
<dbReference type="PANTHER" id="PTHR42032">
    <property type="entry name" value="YALI0E30679P"/>
    <property type="match status" value="1"/>
</dbReference>